<gene>
    <name evidence="2" type="ORF">CTRG_00116</name>
</gene>
<sequence>MIMANITEVKNSTLGKINFYYLYPIRTIMNTSVTLQPNAINSNKQMEQNYKLALKQFINKNFPTSFKLIHSLFQTCFQEYSKGTISKNLLIKIINLYLLETGVCLKDNHLNQVQNLAALNSITSNEIINRLKSIFENYIPCEILYNYHLMFITNSDLLINEKYEYLTQLRKDYHHIDDDDKYKRKFMDLIIFEILPSFDEFEEAERLIEDPIDLKKLKEIKKLKQDLKDKEKFKALEQERLIKQKEEKELEIAKEKAKQSNLKYKSIKEIQKNYNDESVRKSTPTTRDNNQQLKSKLIYLYGIVQKYLKENILILLIVAILAIGSRKYLKGVNLKDKIIETVQMAFKFTYV</sequence>
<protein>
    <submittedName>
        <fullName evidence="2">Uncharacterized protein</fullName>
    </submittedName>
</protein>
<feature type="coiled-coil region" evidence="1">
    <location>
        <begin position="220"/>
        <end position="263"/>
    </location>
</feature>
<dbReference type="eggNOG" id="ENOG502SDEA">
    <property type="taxonomic scope" value="Eukaryota"/>
</dbReference>
<evidence type="ECO:0000313" key="2">
    <source>
        <dbReference type="EMBL" id="EER35377.1"/>
    </source>
</evidence>
<reference evidence="2 3" key="1">
    <citation type="journal article" date="2009" name="Nature">
        <title>Evolution of pathogenicity and sexual reproduction in eight Candida genomes.</title>
        <authorList>
            <person name="Butler G."/>
            <person name="Rasmussen M.D."/>
            <person name="Lin M.F."/>
            <person name="Santos M.A."/>
            <person name="Sakthikumar S."/>
            <person name="Munro C.A."/>
            <person name="Rheinbay E."/>
            <person name="Grabherr M."/>
            <person name="Forche A."/>
            <person name="Reedy J.L."/>
            <person name="Agrafioti I."/>
            <person name="Arnaud M.B."/>
            <person name="Bates S."/>
            <person name="Brown A.J."/>
            <person name="Brunke S."/>
            <person name="Costanzo M.C."/>
            <person name="Fitzpatrick D.A."/>
            <person name="de Groot P.W."/>
            <person name="Harris D."/>
            <person name="Hoyer L.L."/>
            <person name="Hube B."/>
            <person name="Klis F.M."/>
            <person name="Kodira C."/>
            <person name="Lennard N."/>
            <person name="Logue M.E."/>
            <person name="Martin R."/>
            <person name="Neiman A.M."/>
            <person name="Nikolaou E."/>
            <person name="Quail M.A."/>
            <person name="Quinn J."/>
            <person name="Santos M.C."/>
            <person name="Schmitzberger F.F."/>
            <person name="Sherlock G."/>
            <person name="Shah P."/>
            <person name="Silverstein K.A."/>
            <person name="Skrzypek M.S."/>
            <person name="Soll D."/>
            <person name="Staggs R."/>
            <person name="Stansfield I."/>
            <person name="Stumpf M.P."/>
            <person name="Sudbery P.E."/>
            <person name="Srikantha T."/>
            <person name="Zeng Q."/>
            <person name="Berman J."/>
            <person name="Berriman M."/>
            <person name="Heitman J."/>
            <person name="Gow N.A."/>
            <person name="Lorenz M.C."/>
            <person name="Birren B.W."/>
            <person name="Kellis M."/>
            <person name="Cuomo C.A."/>
        </authorList>
    </citation>
    <scope>NUCLEOTIDE SEQUENCE [LARGE SCALE GENOMIC DNA]</scope>
    <source>
        <strain evidence="3">ATCC MYA-3404 / T1</strain>
    </source>
</reference>
<dbReference type="OrthoDB" id="3981028at2759"/>
<dbReference type="STRING" id="294747.C5M227"/>
<dbReference type="GeneID" id="8298285"/>
<name>C5M227_CANTT</name>
<proteinExistence type="predicted"/>
<dbReference type="AlphaFoldDB" id="C5M227"/>
<dbReference type="HOGENOM" id="CLU_061012_0_0_1"/>
<dbReference type="VEuPathDB" id="FungiDB:CTRG_00116"/>
<keyword evidence="3" id="KW-1185">Reference proteome</keyword>
<evidence type="ECO:0000313" key="3">
    <source>
        <dbReference type="Proteomes" id="UP000002037"/>
    </source>
</evidence>
<dbReference type="EMBL" id="GG692395">
    <property type="protein sequence ID" value="EER35377.1"/>
    <property type="molecule type" value="Genomic_DNA"/>
</dbReference>
<accession>C5M227</accession>
<evidence type="ECO:0000256" key="1">
    <source>
        <dbReference type="SAM" id="Coils"/>
    </source>
</evidence>
<dbReference type="RefSeq" id="XP_002545335.1">
    <property type="nucleotide sequence ID" value="XM_002545289.1"/>
</dbReference>
<keyword evidence="1" id="KW-0175">Coiled coil</keyword>
<organism evidence="2 3">
    <name type="scientific">Candida tropicalis (strain ATCC MYA-3404 / T1)</name>
    <name type="common">Yeast</name>
    <dbReference type="NCBI Taxonomy" id="294747"/>
    <lineage>
        <taxon>Eukaryota</taxon>
        <taxon>Fungi</taxon>
        <taxon>Dikarya</taxon>
        <taxon>Ascomycota</taxon>
        <taxon>Saccharomycotina</taxon>
        <taxon>Pichiomycetes</taxon>
        <taxon>Debaryomycetaceae</taxon>
        <taxon>Candida/Lodderomyces clade</taxon>
        <taxon>Candida</taxon>
    </lineage>
</organism>
<dbReference type="KEGG" id="ctp:CTRG_00116"/>
<dbReference type="Proteomes" id="UP000002037">
    <property type="component" value="Unassembled WGS sequence"/>
</dbReference>